<dbReference type="AlphaFoldDB" id="A0AAP6ZWC7"/>
<feature type="chain" id="PRO_5043038090" evidence="2">
    <location>
        <begin position="22"/>
        <end position="280"/>
    </location>
</feature>
<keyword evidence="2" id="KW-0732">Signal</keyword>
<dbReference type="NCBIfam" id="NF038340">
    <property type="entry name" value="SAR2788_fam"/>
    <property type="match status" value="1"/>
</dbReference>
<dbReference type="Proteomes" id="UP000552038">
    <property type="component" value="Unassembled WGS sequence"/>
</dbReference>
<comment type="caution">
    <text evidence="3">The sequence shown here is derived from an EMBL/GenBank/DDBJ whole genome shotgun (WGS) entry which is preliminary data.</text>
</comment>
<feature type="transmembrane region" description="Helical" evidence="1">
    <location>
        <begin position="152"/>
        <end position="174"/>
    </location>
</feature>
<proteinExistence type="predicted"/>
<keyword evidence="1" id="KW-0812">Transmembrane</keyword>
<reference evidence="3 4" key="1">
    <citation type="submission" date="2020-05" db="EMBL/GenBank/DDBJ databases">
        <title>Whole genome sequencing and identification of novel metabolites from Paenibacillus alvei strain JR949.</title>
        <authorList>
            <person name="Rajendhran J."/>
            <person name="Sree Pranav P."/>
            <person name="Mahalakshmi B."/>
            <person name="Karthikeyan R."/>
        </authorList>
    </citation>
    <scope>NUCLEOTIDE SEQUENCE [LARGE SCALE GENOMIC DNA]</scope>
    <source>
        <strain evidence="3 4">JR949</strain>
    </source>
</reference>
<evidence type="ECO:0000313" key="3">
    <source>
        <dbReference type="EMBL" id="NOJ69839.1"/>
    </source>
</evidence>
<keyword evidence="1" id="KW-1133">Transmembrane helix</keyword>
<accession>A0AAP6ZWC7</accession>
<feature type="signal peptide" evidence="2">
    <location>
        <begin position="1"/>
        <end position="21"/>
    </location>
</feature>
<name>A0AAP6ZWC7_PAEAL</name>
<evidence type="ECO:0000256" key="2">
    <source>
        <dbReference type="SAM" id="SignalP"/>
    </source>
</evidence>
<organism evidence="3 4">
    <name type="scientific">Paenibacillus alvei</name>
    <name type="common">Bacillus alvei</name>
    <dbReference type="NCBI Taxonomy" id="44250"/>
    <lineage>
        <taxon>Bacteria</taxon>
        <taxon>Bacillati</taxon>
        <taxon>Bacillota</taxon>
        <taxon>Bacilli</taxon>
        <taxon>Bacillales</taxon>
        <taxon>Paenibacillaceae</taxon>
        <taxon>Paenibacillus</taxon>
    </lineage>
</organism>
<evidence type="ECO:0000313" key="4">
    <source>
        <dbReference type="Proteomes" id="UP000552038"/>
    </source>
</evidence>
<dbReference type="EMBL" id="JABFOR010000004">
    <property type="protein sequence ID" value="NOJ69839.1"/>
    <property type="molecule type" value="Genomic_DNA"/>
</dbReference>
<evidence type="ECO:0000256" key="1">
    <source>
        <dbReference type="SAM" id="Phobius"/>
    </source>
</evidence>
<sequence>MRTLVASILATVMFLCFSVQPQVYAESHQTDSFASNYQVISDNDQELVIETSLREPVNSSYSSYFNENEKVTGNMKVDKKTGKIVLTTNEKSELTNETGRTYSVVINDIKEDGEINATFIDVETNKTYDINQDKFVPTLVWFVPIGVIIGEWLLGQLLAAGTAMLIAGVTYVALNEAGVLSKLREDKTANHFMAKIIGGKVWVGDGMSLEAAAFRLVNPMLVKAEQNVWSKSSAYAELVARTAGGGKKPEGPELTCEQLPGFFYYAHYHTHDRTGGHSFF</sequence>
<keyword evidence="1" id="KW-0472">Membrane</keyword>
<gene>
    <name evidence="3" type="ORF">HMI46_04645</name>
</gene>
<protein>
    <submittedName>
        <fullName evidence="3">Uncharacterized protein</fullName>
    </submittedName>
</protein>